<dbReference type="SUPFAM" id="SSF144232">
    <property type="entry name" value="HIT/MYND zinc finger-like"/>
    <property type="match status" value="1"/>
</dbReference>
<feature type="domain" description="MYND-type" evidence="5">
    <location>
        <begin position="207"/>
        <end position="249"/>
    </location>
</feature>
<dbReference type="PROSITE" id="PS50865">
    <property type="entry name" value="ZF_MYND_2"/>
    <property type="match status" value="1"/>
</dbReference>
<evidence type="ECO:0000256" key="1">
    <source>
        <dbReference type="ARBA" id="ARBA00022723"/>
    </source>
</evidence>
<evidence type="ECO:0000313" key="7">
    <source>
        <dbReference type="Proteomes" id="UP001215280"/>
    </source>
</evidence>
<keyword evidence="7" id="KW-1185">Reference proteome</keyword>
<dbReference type="Pfam" id="PF01753">
    <property type="entry name" value="zf-MYND"/>
    <property type="match status" value="1"/>
</dbReference>
<keyword evidence="2 4" id="KW-0863">Zinc-finger</keyword>
<evidence type="ECO:0000256" key="3">
    <source>
        <dbReference type="ARBA" id="ARBA00022833"/>
    </source>
</evidence>
<evidence type="ECO:0000313" key="6">
    <source>
        <dbReference type="EMBL" id="KAJ7718602.1"/>
    </source>
</evidence>
<evidence type="ECO:0000256" key="2">
    <source>
        <dbReference type="ARBA" id="ARBA00022771"/>
    </source>
</evidence>
<dbReference type="Proteomes" id="UP001215280">
    <property type="component" value="Unassembled WGS sequence"/>
</dbReference>
<protein>
    <recommendedName>
        <fullName evidence="5">MYND-type domain-containing protein</fullName>
    </recommendedName>
</protein>
<organism evidence="6 7">
    <name type="scientific">Mycena maculata</name>
    <dbReference type="NCBI Taxonomy" id="230809"/>
    <lineage>
        <taxon>Eukaryota</taxon>
        <taxon>Fungi</taxon>
        <taxon>Dikarya</taxon>
        <taxon>Basidiomycota</taxon>
        <taxon>Agaricomycotina</taxon>
        <taxon>Agaricomycetes</taxon>
        <taxon>Agaricomycetidae</taxon>
        <taxon>Agaricales</taxon>
        <taxon>Marasmiineae</taxon>
        <taxon>Mycenaceae</taxon>
        <taxon>Mycena</taxon>
    </lineage>
</organism>
<dbReference type="Gene3D" id="6.10.140.2220">
    <property type="match status" value="1"/>
</dbReference>
<dbReference type="InterPro" id="IPR002893">
    <property type="entry name" value="Znf_MYND"/>
</dbReference>
<keyword evidence="1" id="KW-0479">Metal-binding</keyword>
<evidence type="ECO:0000259" key="5">
    <source>
        <dbReference type="PROSITE" id="PS50865"/>
    </source>
</evidence>
<keyword evidence="3" id="KW-0862">Zinc</keyword>
<dbReference type="EMBL" id="JARJLG010000303">
    <property type="protein sequence ID" value="KAJ7718602.1"/>
    <property type="molecule type" value="Genomic_DNA"/>
</dbReference>
<reference evidence="6" key="1">
    <citation type="submission" date="2023-03" db="EMBL/GenBank/DDBJ databases">
        <title>Massive genome expansion in bonnet fungi (Mycena s.s.) driven by repeated elements and novel gene families across ecological guilds.</title>
        <authorList>
            <consortium name="Lawrence Berkeley National Laboratory"/>
            <person name="Harder C.B."/>
            <person name="Miyauchi S."/>
            <person name="Viragh M."/>
            <person name="Kuo A."/>
            <person name="Thoen E."/>
            <person name="Andreopoulos B."/>
            <person name="Lu D."/>
            <person name="Skrede I."/>
            <person name="Drula E."/>
            <person name="Henrissat B."/>
            <person name="Morin E."/>
            <person name="Kohler A."/>
            <person name="Barry K."/>
            <person name="LaButti K."/>
            <person name="Morin E."/>
            <person name="Salamov A."/>
            <person name="Lipzen A."/>
            <person name="Mereny Z."/>
            <person name="Hegedus B."/>
            <person name="Baldrian P."/>
            <person name="Stursova M."/>
            <person name="Weitz H."/>
            <person name="Taylor A."/>
            <person name="Grigoriev I.V."/>
            <person name="Nagy L.G."/>
            <person name="Martin F."/>
            <person name="Kauserud H."/>
        </authorList>
    </citation>
    <scope>NUCLEOTIDE SEQUENCE</scope>
    <source>
        <strain evidence="6">CBHHK188m</strain>
    </source>
</reference>
<sequence length="254" mass="27613">MGSLWNVSAESLVSWVGVSDDGNRDLPETSRAFNLKSQLGIVQSKPLPAQMKIYSEVAAKYLPALMDLFRQTPEVISLVSTLVNVISTTPYFIRFLRSPAGEGIAALQAHRVANAVTEIPSMSVDDVGEIGQFLSSLLILQGIQDVSAEDKAILLQHLPSWERQFRGRLASETAGRCIALFTDDPGMRPMMDAVRNMLEGKLDKCGGPGCVRRVQRDGSVLSQCGRCKSAVYCGVAHQKAAWATHKATCFPAVF</sequence>
<dbReference type="AlphaFoldDB" id="A0AAD7MIM9"/>
<comment type="caution">
    <text evidence="6">The sequence shown here is derived from an EMBL/GenBank/DDBJ whole genome shotgun (WGS) entry which is preliminary data.</text>
</comment>
<name>A0AAD7MIM9_9AGAR</name>
<dbReference type="GO" id="GO:0008270">
    <property type="term" value="F:zinc ion binding"/>
    <property type="evidence" value="ECO:0007669"/>
    <property type="project" value="UniProtKB-KW"/>
</dbReference>
<proteinExistence type="predicted"/>
<accession>A0AAD7MIM9</accession>
<gene>
    <name evidence="6" type="ORF">DFH07DRAFT_332989</name>
</gene>
<evidence type="ECO:0000256" key="4">
    <source>
        <dbReference type="PROSITE-ProRule" id="PRU00134"/>
    </source>
</evidence>